<sequence>KGASKLAARVPASGQPNVYVAVAAKAFPLVALLKRVSDTRRAMGGQDVSREFLYHLGSPGKPFVHSGPELFPP</sequence>
<reference evidence="1" key="1">
    <citation type="submission" date="2023-10" db="EMBL/GenBank/DDBJ databases">
        <authorList>
            <person name="Chen Y."/>
            <person name="Shah S."/>
            <person name="Dougan E. K."/>
            <person name="Thang M."/>
            <person name="Chan C."/>
        </authorList>
    </citation>
    <scope>NUCLEOTIDE SEQUENCE [LARGE SCALE GENOMIC DNA]</scope>
</reference>
<name>A0ABN9Y6K4_9DINO</name>
<dbReference type="EMBL" id="CAUYUJ010021942">
    <property type="protein sequence ID" value="CAK0907963.1"/>
    <property type="molecule type" value="Genomic_DNA"/>
</dbReference>
<feature type="non-terminal residue" evidence="1">
    <location>
        <position position="1"/>
    </location>
</feature>
<proteinExistence type="predicted"/>
<feature type="non-terminal residue" evidence="1">
    <location>
        <position position="73"/>
    </location>
</feature>
<comment type="caution">
    <text evidence="1">The sequence shown here is derived from an EMBL/GenBank/DDBJ whole genome shotgun (WGS) entry which is preliminary data.</text>
</comment>
<dbReference type="Proteomes" id="UP001189429">
    <property type="component" value="Unassembled WGS sequence"/>
</dbReference>
<keyword evidence="2" id="KW-1185">Reference proteome</keyword>
<evidence type="ECO:0000313" key="1">
    <source>
        <dbReference type="EMBL" id="CAK0907963.1"/>
    </source>
</evidence>
<accession>A0ABN9Y6K4</accession>
<organism evidence="1 2">
    <name type="scientific">Prorocentrum cordatum</name>
    <dbReference type="NCBI Taxonomy" id="2364126"/>
    <lineage>
        <taxon>Eukaryota</taxon>
        <taxon>Sar</taxon>
        <taxon>Alveolata</taxon>
        <taxon>Dinophyceae</taxon>
        <taxon>Prorocentrales</taxon>
        <taxon>Prorocentraceae</taxon>
        <taxon>Prorocentrum</taxon>
    </lineage>
</organism>
<protein>
    <submittedName>
        <fullName evidence="1">Uncharacterized protein</fullName>
    </submittedName>
</protein>
<evidence type="ECO:0000313" key="2">
    <source>
        <dbReference type="Proteomes" id="UP001189429"/>
    </source>
</evidence>
<gene>
    <name evidence="1" type="ORF">PCOR1329_LOCUS82798</name>
</gene>